<gene>
    <name evidence="2" type="ORF">FPL11_04850</name>
</gene>
<dbReference type="RefSeq" id="WP_144347660.1">
    <property type="nucleotide sequence ID" value="NZ_VMKP01000002.1"/>
</dbReference>
<sequence>MSDVPRSERPAMIRSRLEHSLSIDSLEVQDDSHRHAGHAGAQAGGGHYSLRIVSDDFAGRRRLQRHRLVYDAMGDAMRNDCIHALSIEALTPAEARSQSPESQ</sequence>
<accession>A0A557RJS1</accession>
<dbReference type="PANTHER" id="PTHR46230:SF3">
    <property type="entry name" value="SUFE-LIKE PROTEIN 1, CHLOROPLASTIC_MITOCHONDRIAL"/>
    <property type="match status" value="1"/>
</dbReference>
<dbReference type="PANTHER" id="PTHR46230">
    <property type="match status" value="1"/>
</dbReference>
<dbReference type="InterPro" id="IPR036065">
    <property type="entry name" value="BolA-like_sf"/>
</dbReference>
<keyword evidence="3" id="KW-1185">Reference proteome</keyword>
<dbReference type="PIRSF" id="PIRSF003113">
    <property type="entry name" value="BolA"/>
    <property type="match status" value="1"/>
</dbReference>
<dbReference type="AlphaFoldDB" id="A0A557RJS1"/>
<dbReference type="InterPro" id="IPR002634">
    <property type="entry name" value="BolA"/>
</dbReference>
<name>A0A557RJS1_9GAMM</name>
<dbReference type="GO" id="GO:0016226">
    <property type="term" value="P:iron-sulfur cluster assembly"/>
    <property type="evidence" value="ECO:0007669"/>
    <property type="project" value="TreeGrafter"/>
</dbReference>
<proteinExistence type="inferred from homology"/>
<dbReference type="SUPFAM" id="SSF82657">
    <property type="entry name" value="BolA-like"/>
    <property type="match status" value="1"/>
</dbReference>
<evidence type="ECO:0000256" key="1">
    <source>
        <dbReference type="RuleBase" id="RU003860"/>
    </source>
</evidence>
<evidence type="ECO:0000313" key="2">
    <source>
        <dbReference type="EMBL" id="TVO65413.1"/>
    </source>
</evidence>
<dbReference type="Pfam" id="PF01722">
    <property type="entry name" value="BolA"/>
    <property type="match status" value="1"/>
</dbReference>
<comment type="caution">
    <text evidence="2">The sequence shown here is derived from an EMBL/GenBank/DDBJ whole genome shotgun (WGS) entry which is preliminary data.</text>
</comment>
<evidence type="ECO:0000313" key="3">
    <source>
        <dbReference type="Proteomes" id="UP000316688"/>
    </source>
</evidence>
<dbReference type="Proteomes" id="UP000316688">
    <property type="component" value="Unassembled WGS sequence"/>
</dbReference>
<dbReference type="Gene3D" id="3.30.300.90">
    <property type="entry name" value="BolA-like"/>
    <property type="match status" value="1"/>
</dbReference>
<reference evidence="2 3" key="1">
    <citation type="submission" date="2019-07" db="EMBL/GenBank/DDBJ databases">
        <title>Reclasification of Spiribacter aquaticus.</title>
        <authorList>
            <person name="Leon M.J."/>
            <person name="Sanchez-Porro C."/>
            <person name="Ventosa A."/>
        </authorList>
    </citation>
    <scope>NUCLEOTIDE SEQUENCE [LARGE SCALE GENOMIC DNA]</scope>
    <source>
        <strain evidence="2 3">SP30</strain>
    </source>
</reference>
<comment type="similarity">
    <text evidence="1">Belongs to the BolA/IbaG family.</text>
</comment>
<protein>
    <submittedName>
        <fullName evidence="2">BolA family transcriptional regulator</fullName>
    </submittedName>
</protein>
<organism evidence="2 3">
    <name type="scientific">Spiribacter aquaticus</name>
    <dbReference type="NCBI Taxonomy" id="1935996"/>
    <lineage>
        <taxon>Bacteria</taxon>
        <taxon>Pseudomonadati</taxon>
        <taxon>Pseudomonadota</taxon>
        <taxon>Gammaproteobacteria</taxon>
        <taxon>Chromatiales</taxon>
        <taxon>Ectothiorhodospiraceae</taxon>
        <taxon>Spiribacter</taxon>
    </lineage>
</organism>
<dbReference type="EMBL" id="VMKP01000002">
    <property type="protein sequence ID" value="TVO65413.1"/>
    <property type="molecule type" value="Genomic_DNA"/>
</dbReference>